<evidence type="ECO:0000256" key="1">
    <source>
        <dbReference type="SAM" id="MobiDB-lite"/>
    </source>
</evidence>
<reference evidence="2 3" key="1">
    <citation type="journal article" date="2018" name="ISME J.">
        <title>Involvement of Burkholderiaceae and sulfurous volatiles in disease-suppressive soils.</title>
        <authorList>
            <person name="Carrion V.J."/>
            <person name="Cordovez V."/>
            <person name="Tyc O."/>
            <person name="Etalo D.W."/>
            <person name="de Bruijn I."/>
            <person name="de Jager V.C."/>
            <person name="Medema M.H."/>
            <person name="Eberl L."/>
            <person name="Raaijmakers J.M."/>
        </authorList>
    </citation>
    <scope>NUCLEOTIDE SEQUENCE [LARGE SCALE GENOMIC DNA]</scope>
    <source>
        <strain evidence="3">mHSR5</strain>
    </source>
</reference>
<dbReference type="CDD" id="cd14744">
    <property type="entry name" value="PAAR_CT_2"/>
    <property type="match status" value="1"/>
</dbReference>
<dbReference type="EMBL" id="CP024902">
    <property type="protein sequence ID" value="AXF20571.1"/>
    <property type="molecule type" value="Genomic_DNA"/>
</dbReference>
<dbReference type="InterPro" id="IPR008727">
    <property type="entry name" value="PAAR_motif"/>
</dbReference>
<dbReference type="Proteomes" id="UP000253104">
    <property type="component" value="Chromosome mHSR5_A"/>
</dbReference>
<feature type="region of interest" description="Disordered" evidence="1">
    <location>
        <begin position="126"/>
        <end position="182"/>
    </location>
</feature>
<sequence>MGSAFIREGDTTDHGGRVLACTSTNIVFGKPLALEGDMVSCPKCGGVYPIVGVRVRSMTFGGRAVATDGDRTACGARLIASQGMATVEPTSGAGASVGAGKSVLAQTAAQDDGAYRGRFQLVDDQTRTPLANHPYTVTSADGKTIQGTTDASGHTDWLSSHQSSSLSFSHQGTSGPASTSEA</sequence>
<name>A0A2Z5MTL5_BURPY</name>
<evidence type="ECO:0008006" key="4">
    <source>
        <dbReference type="Google" id="ProtNLM"/>
    </source>
</evidence>
<organism evidence="2 3">
    <name type="scientific">Burkholderia pyrrocinia</name>
    <name type="common">Pseudomonas pyrrocinia</name>
    <dbReference type="NCBI Taxonomy" id="60550"/>
    <lineage>
        <taxon>Bacteria</taxon>
        <taxon>Pseudomonadati</taxon>
        <taxon>Pseudomonadota</taxon>
        <taxon>Betaproteobacteria</taxon>
        <taxon>Burkholderiales</taxon>
        <taxon>Burkholderiaceae</taxon>
        <taxon>Burkholderia</taxon>
        <taxon>Burkholderia cepacia complex</taxon>
    </lineage>
</organism>
<evidence type="ECO:0000313" key="3">
    <source>
        <dbReference type="Proteomes" id="UP000253104"/>
    </source>
</evidence>
<proteinExistence type="predicted"/>
<dbReference type="AlphaFoldDB" id="A0A2Z5MTL5"/>
<gene>
    <name evidence="2" type="ORF">CUJ89_08795</name>
</gene>
<feature type="compositionally biased region" description="Low complexity" evidence="1">
    <location>
        <begin position="158"/>
        <end position="175"/>
    </location>
</feature>
<dbReference type="OrthoDB" id="8565659at2"/>
<accession>A0A2Z5MTL5</accession>
<dbReference type="Gene3D" id="2.60.200.60">
    <property type="match status" value="1"/>
</dbReference>
<evidence type="ECO:0000313" key="2">
    <source>
        <dbReference type="EMBL" id="AXF20571.1"/>
    </source>
</evidence>
<protein>
    <recommendedName>
        <fullName evidence="4">PAAR domain-containing protein</fullName>
    </recommendedName>
</protein>
<dbReference type="Pfam" id="PF05488">
    <property type="entry name" value="PAAR_motif"/>
    <property type="match status" value="1"/>
</dbReference>
<dbReference type="RefSeq" id="WP_114176984.1">
    <property type="nucleotide sequence ID" value="NZ_CP024902.1"/>
</dbReference>
<feature type="compositionally biased region" description="Polar residues" evidence="1">
    <location>
        <begin position="135"/>
        <end position="152"/>
    </location>
</feature>